<organism evidence="1 2">
    <name type="scientific">Lentzea cavernae</name>
    <dbReference type="NCBI Taxonomy" id="2020703"/>
    <lineage>
        <taxon>Bacteria</taxon>
        <taxon>Bacillati</taxon>
        <taxon>Actinomycetota</taxon>
        <taxon>Actinomycetes</taxon>
        <taxon>Pseudonocardiales</taxon>
        <taxon>Pseudonocardiaceae</taxon>
        <taxon>Lentzea</taxon>
    </lineage>
</organism>
<accession>A0ABQ3MMU5</accession>
<dbReference type="RefSeq" id="WP_191302377.1">
    <property type="nucleotide sequence ID" value="NZ_BNAR01000009.1"/>
</dbReference>
<dbReference type="EMBL" id="BNAR01000009">
    <property type="protein sequence ID" value="GHH49436.1"/>
    <property type="molecule type" value="Genomic_DNA"/>
</dbReference>
<protein>
    <recommendedName>
        <fullName evidence="3">XRE family transcriptional regulator</fullName>
    </recommendedName>
</protein>
<gene>
    <name evidence="1" type="ORF">GCM10017774_56850</name>
</gene>
<sequence>MTEPADAEFYRLLRLIWKDANLSFGQVHCKTGIARSQIHALIMKERKRIPRSRSQVQALIEACDPSADEAAAVLALWDHLRHLQRRGE</sequence>
<name>A0ABQ3MMU5_9PSEU</name>
<evidence type="ECO:0008006" key="3">
    <source>
        <dbReference type="Google" id="ProtNLM"/>
    </source>
</evidence>
<keyword evidence="2" id="KW-1185">Reference proteome</keyword>
<comment type="caution">
    <text evidence="1">The sequence shown here is derived from an EMBL/GenBank/DDBJ whole genome shotgun (WGS) entry which is preliminary data.</text>
</comment>
<dbReference type="Proteomes" id="UP000605568">
    <property type="component" value="Unassembled WGS sequence"/>
</dbReference>
<proteinExistence type="predicted"/>
<reference evidence="2" key="1">
    <citation type="journal article" date="2019" name="Int. J. Syst. Evol. Microbiol.">
        <title>The Global Catalogue of Microorganisms (GCM) 10K type strain sequencing project: providing services to taxonomists for standard genome sequencing and annotation.</title>
        <authorList>
            <consortium name="The Broad Institute Genomics Platform"/>
            <consortium name="The Broad Institute Genome Sequencing Center for Infectious Disease"/>
            <person name="Wu L."/>
            <person name="Ma J."/>
        </authorList>
    </citation>
    <scope>NUCLEOTIDE SEQUENCE [LARGE SCALE GENOMIC DNA]</scope>
    <source>
        <strain evidence="2">CGMCC 4.7367</strain>
    </source>
</reference>
<evidence type="ECO:0000313" key="1">
    <source>
        <dbReference type="EMBL" id="GHH49436.1"/>
    </source>
</evidence>
<evidence type="ECO:0000313" key="2">
    <source>
        <dbReference type="Proteomes" id="UP000605568"/>
    </source>
</evidence>